<evidence type="ECO:0000259" key="8">
    <source>
        <dbReference type="Pfam" id="PF04039"/>
    </source>
</evidence>
<gene>
    <name evidence="11" type="ORF">F3S47_17830</name>
</gene>
<feature type="transmembrane region" description="Helical" evidence="7">
    <location>
        <begin position="53"/>
        <end position="71"/>
    </location>
</feature>
<keyword evidence="3" id="KW-1003">Cell membrane</keyword>
<dbReference type="AlphaFoldDB" id="A0A5J5GC69"/>
<feature type="transmembrane region" description="Helical" evidence="7">
    <location>
        <begin position="30"/>
        <end position="47"/>
    </location>
</feature>
<evidence type="ECO:0000259" key="10">
    <source>
        <dbReference type="Pfam" id="PF20501"/>
    </source>
</evidence>
<feature type="transmembrane region" description="Helical" evidence="7">
    <location>
        <begin position="269"/>
        <end position="293"/>
    </location>
</feature>
<evidence type="ECO:0000259" key="9">
    <source>
        <dbReference type="Pfam" id="PF13244"/>
    </source>
</evidence>
<organism evidence="11 12">
    <name type="scientific">Histidinibacterium aquaticum</name>
    <dbReference type="NCBI Taxonomy" id="2613962"/>
    <lineage>
        <taxon>Bacteria</taxon>
        <taxon>Pseudomonadati</taxon>
        <taxon>Pseudomonadota</taxon>
        <taxon>Alphaproteobacteria</taxon>
        <taxon>Rhodobacterales</taxon>
        <taxon>Paracoccaceae</taxon>
        <taxon>Histidinibacterium</taxon>
    </lineage>
</organism>
<evidence type="ECO:0000256" key="7">
    <source>
        <dbReference type="SAM" id="Phobius"/>
    </source>
</evidence>
<keyword evidence="5 7" id="KW-1133">Transmembrane helix</keyword>
<evidence type="ECO:0000256" key="1">
    <source>
        <dbReference type="ARBA" id="ARBA00004651"/>
    </source>
</evidence>
<evidence type="ECO:0000256" key="4">
    <source>
        <dbReference type="ARBA" id="ARBA00022692"/>
    </source>
</evidence>
<feature type="transmembrane region" description="Helical" evidence="7">
    <location>
        <begin position="178"/>
        <end position="197"/>
    </location>
</feature>
<comment type="caution">
    <text evidence="11">The sequence shown here is derived from an EMBL/GenBank/DDBJ whole genome shotgun (WGS) entry which is preliminary data.</text>
</comment>
<keyword evidence="4 7" id="KW-0812">Transmembrane</keyword>
<feature type="transmembrane region" description="Helical" evidence="7">
    <location>
        <begin position="236"/>
        <end position="257"/>
    </location>
</feature>
<dbReference type="PANTHER" id="PTHR33932">
    <property type="entry name" value="NA(+)/H(+) ANTIPORTER SUBUNIT B"/>
    <property type="match status" value="1"/>
</dbReference>
<feature type="domain" description="MrpA C-terminal/MbhD" evidence="9">
    <location>
        <begin position="12"/>
        <end position="75"/>
    </location>
</feature>
<feature type="transmembrane region" description="Helical" evidence="7">
    <location>
        <begin position="6"/>
        <end position="23"/>
    </location>
</feature>
<name>A0A5J5GC69_9RHOB</name>
<evidence type="ECO:0000256" key="6">
    <source>
        <dbReference type="ARBA" id="ARBA00023136"/>
    </source>
</evidence>
<dbReference type="InterPro" id="IPR025383">
    <property type="entry name" value="MrpA_C/MbhD"/>
</dbReference>
<dbReference type="GO" id="GO:0005886">
    <property type="term" value="C:plasma membrane"/>
    <property type="evidence" value="ECO:0007669"/>
    <property type="project" value="UniProtKB-SubCell"/>
</dbReference>
<dbReference type="EMBL" id="VYQE01000006">
    <property type="protein sequence ID" value="KAA9005756.1"/>
    <property type="molecule type" value="Genomic_DNA"/>
</dbReference>
<evidence type="ECO:0000313" key="11">
    <source>
        <dbReference type="EMBL" id="KAA9005756.1"/>
    </source>
</evidence>
<keyword evidence="12" id="KW-1185">Reference proteome</keyword>
<feature type="transmembrane region" description="Helical" evidence="7">
    <location>
        <begin position="203"/>
        <end position="224"/>
    </location>
</feature>
<protein>
    <submittedName>
        <fullName evidence="11">DUF4040 domain-containing protein</fullName>
    </submittedName>
</protein>
<dbReference type="Pfam" id="PF04039">
    <property type="entry name" value="MnhB"/>
    <property type="match status" value="1"/>
</dbReference>
<dbReference type="Pfam" id="PF20501">
    <property type="entry name" value="MbhE"/>
    <property type="match status" value="1"/>
</dbReference>
<evidence type="ECO:0000313" key="12">
    <source>
        <dbReference type="Proteomes" id="UP000326554"/>
    </source>
</evidence>
<reference evidence="11 12" key="1">
    <citation type="submission" date="2019-09" db="EMBL/GenBank/DDBJ databases">
        <authorList>
            <person name="Park J.-S."/>
            <person name="Choi H.-J."/>
        </authorList>
    </citation>
    <scope>NUCLEOTIDE SEQUENCE [LARGE SCALE GENOMIC DNA]</scope>
    <source>
        <strain evidence="11 12">176SS1-4</strain>
    </source>
</reference>
<comment type="similarity">
    <text evidence="2">Belongs to the CPA3 antiporters (TC 2.A.63) subunit B family.</text>
</comment>
<keyword evidence="6 7" id="KW-0472">Membrane</keyword>
<dbReference type="RefSeq" id="WP_150446663.1">
    <property type="nucleotide sequence ID" value="NZ_VYQE01000006.1"/>
</dbReference>
<dbReference type="PANTHER" id="PTHR33932:SF4">
    <property type="entry name" value="NA(+)_H(+) ANTIPORTER SUBUNIT B"/>
    <property type="match status" value="1"/>
</dbReference>
<accession>A0A5J5GC69</accession>
<sequence>MTAVFDILLAIGILGCAAAALAVRERTAAIAAFMVAGLLVALSWVRLGAPDVALAEAAIGAGLTGALLLRSARRLGPVRPRSVGWPVLGSAAILSAALAATLAWAVASSRGISSYQSLVAERLSESGVTNPVTAVLLNFRAWDTLLEIAVLSVALMLVASVGTARIRFDRLGEMMLPCARIVVPLLVLVSGHLLWLGSSDPGGAFQAGAVLAGAGLVLVMSGHVPTAGRAVDIARVVGLSGLAIFVIAASAAQVLTGGFLQFPPDVAKAWIIAIEAGLTLSIAATLVLLFLGLSRHSRS</sequence>
<evidence type="ECO:0000256" key="5">
    <source>
        <dbReference type="ARBA" id="ARBA00022989"/>
    </source>
</evidence>
<feature type="transmembrane region" description="Helical" evidence="7">
    <location>
        <begin position="83"/>
        <end position="107"/>
    </location>
</feature>
<dbReference type="InterPro" id="IPR046806">
    <property type="entry name" value="MrpA_C/MbhE"/>
</dbReference>
<dbReference type="Proteomes" id="UP000326554">
    <property type="component" value="Unassembled WGS sequence"/>
</dbReference>
<feature type="domain" description="MrpA C-terminal/MbhE" evidence="10">
    <location>
        <begin position="92"/>
        <end position="158"/>
    </location>
</feature>
<dbReference type="InterPro" id="IPR050622">
    <property type="entry name" value="CPA3_antiporter_subunitB"/>
</dbReference>
<feature type="domain" description="Na+/H+ antiporter MnhB subunit-related protein" evidence="8">
    <location>
        <begin position="178"/>
        <end position="283"/>
    </location>
</feature>
<feature type="transmembrane region" description="Helical" evidence="7">
    <location>
        <begin position="145"/>
        <end position="166"/>
    </location>
</feature>
<proteinExistence type="inferred from homology"/>
<evidence type="ECO:0000256" key="2">
    <source>
        <dbReference type="ARBA" id="ARBA00009425"/>
    </source>
</evidence>
<dbReference type="InterPro" id="IPR007182">
    <property type="entry name" value="MnhB"/>
</dbReference>
<comment type="subcellular location">
    <subcellularLocation>
        <location evidence="1">Cell membrane</location>
        <topology evidence="1">Multi-pass membrane protein</topology>
    </subcellularLocation>
</comment>
<dbReference type="Pfam" id="PF13244">
    <property type="entry name" value="MbhD"/>
    <property type="match status" value="1"/>
</dbReference>
<evidence type="ECO:0000256" key="3">
    <source>
        <dbReference type="ARBA" id="ARBA00022475"/>
    </source>
</evidence>